<dbReference type="EMBL" id="LLXL01000018">
    <property type="protein sequence ID" value="PKK80266.1"/>
    <property type="molecule type" value="Genomic_DNA"/>
</dbReference>
<dbReference type="GO" id="GO:0030123">
    <property type="term" value="C:AP-3 adaptor complex"/>
    <property type="evidence" value="ECO:0007669"/>
    <property type="project" value="InterPro"/>
</dbReference>
<accession>A0A2N1P2D1</accession>
<name>A0A2N1P2D1_9GLOM</name>
<evidence type="ECO:0000256" key="2">
    <source>
        <dbReference type="ARBA" id="ARBA00006613"/>
    </source>
</evidence>
<proteinExistence type="inferred from homology"/>
<dbReference type="PANTHER" id="PTHR22781">
    <property type="entry name" value="DELTA ADAPTIN-RELATED"/>
    <property type="match status" value="1"/>
</dbReference>
<sequence>MFEKTLTDLIRGIRTNKKNKQKYIAACLQEIRQEVKSNDPDVKAVAISKLTYVRSVKLS</sequence>
<dbReference type="PANTHER" id="PTHR22781:SF12">
    <property type="entry name" value="AP-3 COMPLEX SUBUNIT DELTA-1"/>
    <property type="match status" value="1"/>
</dbReference>
<dbReference type="Proteomes" id="UP000233469">
    <property type="component" value="Unassembled WGS sequence"/>
</dbReference>
<keyword evidence="3" id="KW-0813">Transport</keyword>
<evidence type="ECO:0000313" key="8">
    <source>
        <dbReference type="Proteomes" id="UP000233469"/>
    </source>
</evidence>
<organism evidence="7 8">
    <name type="scientific">Rhizophagus irregularis</name>
    <dbReference type="NCBI Taxonomy" id="588596"/>
    <lineage>
        <taxon>Eukaryota</taxon>
        <taxon>Fungi</taxon>
        <taxon>Fungi incertae sedis</taxon>
        <taxon>Mucoromycota</taxon>
        <taxon>Glomeromycotina</taxon>
        <taxon>Glomeromycetes</taxon>
        <taxon>Glomerales</taxon>
        <taxon>Glomeraceae</taxon>
        <taxon>Rhizophagus</taxon>
    </lineage>
</organism>
<keyword evidence="4" id="KW-0677">Repeat</keyword>
<keyword evidence="5" id="KW-0653">Protein transport</keyword>
<keyword evidence="6" id="KW-0472">Membrane</keyword>
<evidence type="ECO:0000256" key="6">
    <source>
        <dbReference type="ARBA" id="ARBA00023136"/>
    </source>
</evidence>
<dbReference type="GO" id="GO:0006896">
    <property type="term" value="P:Golgi to vacuole transport"/>
    <property type="evidence" value="ECO:0007669"/>
    <property type="project" value="TreeGrafter"/>
</dbReference>
<protein>
    <submittedName>
        <fullName evidence="7">Uncharacterized protein</fullName>
    </submittedName>
</protein>
<reference evidence="7 8" key="1">
    <citation type="submission" date="2016-04" db="EMBL/GenBank/DDBJ databases">
        <title>Genome analyses suggest a sexual origin of heterokaryosis in a supposedly ancient asexual fungus.</title>
        <authorList>
            <person name="Ropars J."/>
            <person name="Sedzielewska K."/>
            <person name="Noel J."/>
            <person name="Charron P."/>
            <person name="Farinelli L."/>
            <person name="Marton T."/>
            <person name="Kruger M."/>
            <person name="Pelin A."/>
            <person name="Brachmann A."/>
            <person name="Corradi N."/>
        </authorList>
    </citation>
    <scope>NUCLEOTIDE SEQUENCE [LARGE SCALE GENOMIC DNA]</scope>
    <source>
        <strain evidence="7 8">C2</strain>
    </source>
</reference>
<dbReference type="VEuPathDB" id="FungiDB:RhiirFUN_018085"/>
<evidence type="ECO:0000256" key="1">
    <source>
        <dbReference type="ARBA" id="ARBA00004308"/>
    </source>
</evidence>
<dbReference type="VEuPathDB" id="FungiDB:RhiirA1_511371"/>
<dbReference type="GO" id="GO:0010008">
    <property type="term" value="C:endosome membrane"/>
    <property type="evidence" value="ECO:0007669"/>
    <property type="project" value="TreeGrafter"/>
</dbReference>
<dbReference type="InterPro" id="IPR011989">
    <property type="entry name" value="ARM-like"/>
</dbReference>
<gene>
    <name evidence="7" type="ORF">RhiirC2_724881</name>
</gene>
<dbReference type="Gene3D" id="1.25.10.10">
    <property type="entry name" value="Leucine-rich Repeat Variant"/>
    <property type="match status" value="1"/>
</dbReference>
<dbReference type="GO" id="GO:0006623">
    <property type="term" value="P:protein targeting to vacuole"/>
    <property type="evidence" value="ECO:0007669"/>
    <property type="project" value="TreeGrafter"/>
</dbReference>
<comment type="caution">
    <text evidence="7">The sequence shown here is derived from an EMBL/GenBank/DDBJ whole genome shotgun (WGS) entry which is preliminary data.</text>
</comment>
<dbReference type="AlphaFoldDB" id="A0A2N1P2D1"/>
<comment type="subcellular location">
    <subcellularLocation>
        <location evidence="1">Endomembrane system</location>
    </subcellularLocation>
</comment>
<evidence type="ECO:0000256" key="3">
    <source>
        <dbReference type="ARBA" id="ARBA00022448"/>
    </source>
</evidence>
<evidence type="ECO:0000256" key="5">
    <source>
        <dbReference type="ARBA" id="ARBA00022927"/>
    </source>
</evidence>
<evidence type="ECO:0000256" key="4">
    <source>
        <dbReference type="ARBA" id="ARBA00022737"/>
    </source>
</evidence>
<evidence type="ECO:0000313" key="7">
    <source>
        <dbReference type="EMBL" id="PKK80266.1"/>
    </source>
</evidence>
<dbReference type="InterPro" id="IPR017105">
    <property type="entry name" value="AP3_complex_dsu"/>
</dbReference>
<comment type="similarity">
    <text evidence="2">Belongs to the adaptor complexes large subunit family.</text>
</comment>
<reference evidence="7 8" key="2">
    <citation type="submission" date="2017-10" db="EMBL/GenBank/DDBJ databases">
        <title>Extensive intraspecific genome diversity in a model arbuscular mycorrhizal fungus.</title>
        <authorList>
            <person name="Chen E.C.H."/>
            <person name="Morin E."/>
            <person name="Baudet D."/>
            <person name="Noel J."/>
            <person name="Ndikumana S."/>
            <person name="Charron P."/>
            <person name="St-Onge C."/>
            <person name="Giorgi J."/>
            <person name="Grigoriev I.V."/>
            <person name="Roux C."/>
            <person name="Martin F.M."/>
            <person name="Corradi N."/>
        </authorList>
    </citation>
    <scope>NUCLEOTIDE SEQUENCE [LARGE SCALE GENOMIC DNA]</scope>
    <source>
        <strain evidence="7 8">C2</strain>
    </source>
</reference>
<dbReference type="VEuPathDB" id="FungiDB:FUN_000688"/>